<dbReference type="Pfam" id="PF05036">
    <property type="entry name" value="SPOR"/>
    <property type="match status" value="1"/>
</dbReference>
<evidence type="ECO:0000256" key="2">
    <source>
        <dbReference type="ARBA" id="ARBA00022729"/>
    </source>
</evidence>
<dbReference type="InterPro" id="IPR018044">
    <property type="entry name" value="Peptidase_S11"/>
</dbReference>
<dbReference type="AlphaFoldDB" id="A0A1I2QLV1"/>
<dbReference type="GO" id="GO:0071555">
    <property type="term" value="P:cell wall organization"/>
    <property type="evidence" value="ECO:0007669"/>
    <property type="project" value="UniProtKB-KW"/>
</dbReference>
<keyword evidence="3" id="KW-0378">Hydrolase</keyword>
<evidence type="ECO:0000313" key="12">
    <source>
        <dbReference type="EMBL" id="SFG29585.1"/>
    </source>
</evidence>
<accession>A0A1I2QLV1</accession>
<evidence type="ECO:0000256" key="10">
    <source>
        <dbReference type="SAM" id="MobiDB-lite"/>
    </source>
</evidence>
<dbReference type="InterPro" id="IPR012338">
    <property type="entry name" value="Beta-lactam/transpept-like"/>
</dbReference>
<dbReference type="PRINTS" id="PR00725">
    <property type="entry name" value="DADACBPTASE1"/>
</dbReference>
<gene>
    <name evidence="12" type="ORF">SAMN05192565_101248</name>
</gene>
<dbReference type="Pfam" id="PF00768">
    <property type="entry name" value="Peptidase_S11"/>
    <property type="match status" value="1"/>
</dbReference>
<dbReference type="Gene3D" id="3.30.70.1070">
    <property type="entry name" value="Sporulation related repeat"/>
    <property type="match status" value="1"/>
</dbReference>
<evidence type="ECO:0000256" key="6">
    <source>
        <dbReference type="ARBA" id="ARBA00023316"/>
    </source>
</evidence>
<feature type="region of interest" description="Disordered" evidence="10">
    <location>
        <begin position="351"/>
        <end position="397"/>
    </location>
</feature>
<dbReference type="GO" id="GO:0009252">
    <property type="term" value="P:peptidoglycan biosynthetic process"/>
    <property type="evidence" value="ECO:0007669"/>
    <property type="project" value="UniProtKB-KW"/>
</dbReference>
<keyword evidence="6" id="KW-0961">Cell wall biogenesis/degradation</keyword>
<dbReference type="PROSITE" id="PS51724">
    <property type="entry name" value="SPOR"/>
    <property type="match status" value="1"/>
</dbReference>
<dbReference type="Gene3D" id="3.40.710.10">
    <property type="entry name" value="DD-peptidase/beta-lactamase superfamily"/>
    <property type="match status" value="1"/>
</dbReference>
<evidence type="ECO:0000256" key="5">
    <source>
        <dbReference type="ARBA" id="ARBA00022984"/>
    </source>
</evidence>
<dbReference type="InterPro" id="IPR007730">
    <property type="entry name" value="SPOR-like_dom"/>
</dbReference>
<feature type="active site" description="Proton acceptor" evidence="7">
    <location>
        <position position="118"/>
    </location>
</feature>
<feature type="binding site" evidence="8">
    <location>
        <position position="278"/>
    </location>
    <ligand>
        <name>substrate</name>
    </ligand>
</feature>
<evidence type="ECO:0000256" key="8">
    <source>
        <dbReference type="PIRSR" id="PIRSR618044-2"/>
    </source>
</evidence>
<name>A0A1I2QLV1_9HYPH</name>
<dbReference type="STRING" id="582675.SAMN05192565_101248"/>
<dbReference type="GO" id="GO:0006508">
    <property type="term" value="P:proteolysis"/>
    <property type="evidence" value="ECO:0007669"/>
    <property type="project" value="InterPro"/>
</dbReference>
<dbReference type="GO" id="GO:0042834">
    <property type="term" value="F:peptidoglycan binding"/>
    <property type="evidence" value="ECO:0007669"/>
    <property type="project" value="InterPro"/>
</dbReference>
<evidence type="ECO:0000256" key="7">
    <source>
        <dbReference type="PIRSR" id="PIRSR618044-1"/>
    </source>
</evidence>
<dbReference type="InterPro" id="IPR001967">
    <property type="entry name" value="Peptidase_S11_N"/>
</dbReference>
<evidence type="ECO:0000256" key="3">
    <source>
        <dbReference type="ARBA" id="ARBA00022801"/>
    </source>
</evidence>
<keyword evidence="5" id="KW-0573">Peptidoglycan synthesis</keyword>
<keyword evidence="4" id="KW-0133">Cell shape</keyword>
<dbReference type="GO" id="GO:0008360">
    <property type="term" value="P:regulation of cell shape"/>
    <property type="evidence" value="ECO:0007669"/>
    <property type="project" value="UniProtKB-KW"/>
</dbReference>
<dbReference type="GO" id="GO:0009002">
    <property type="term" value="F:serine-type D-Ala-D-Ala carboxypeptidase activity"/>
    <property type="evidence" value="ECO:0007669"/>
    <property type="project" value="InterPro"/>
</dbReference>
<feature type="domain" description="SPOR" evidence="11">
    <location>
        <begin position="444"/>
        <end position="528"/>
    </location>
</feature>
<dbReference type="PANTHER" id="PTHR21581:SF6">
    <property type="entry name" value="TRAFFICKING PROTEIN PARTICLE COMPLEX SUBUNIT 12"/>
    <property type="match status" value="1"/>
</dbReference>
<keyword evidence="2" id="KW-0732">Signal</keyword>
<keyword evidence="12" id="KW-0121">Carboxypeptidase</keyword>
<dbReference type="SUPFAM" id="SSF56601">
    <property type="entry name" value="beta-lactamase/transpeptidase-like"/>
    <property type="match status" value="1"/>
</dbReference>
<evidence type="ECO:0000256" key="1">
    <source>
        <dbReference type="ARBA" id="ARBA00007164"/>
    </source>
</evidence>
<feature type="active site" evidence="7">
    <location>
        <position position="175"/>
    </location>
</feature>
<dbReference type="InterPro" id="IPR036680">
    <property type="entry name" value="SPOR-like_sf"/>
</dbReference>
<evidence type="ECO:0000256" key="4">
    <source>
        <dbReference type="ARBA" id="ARBA00022960"/>
    </source>
</evidence>
<evidence type="ECO:0000256" key="9">
    <source>
        <dbReference type="RuleBase" id="RU004016"/>
    </source>
</evidence>
<keyword evidence="12" id="KW-0645">Protease</keyword>
<organism evidence="12 13">
    <name type="scientific">Methylobacterium gossipiicola</name>
    <dbReference type="NCBI Taxonomy" id="582675"/>
    <lineage>
        <taxon>Bacteria</taxon>
        <taxon>Pseudomonadati</taxon>
        <taxon>Pseudomonadota</taxon>
        <taxon>Alphaproteobacteria</taxon>
        <taxon>Hyphomicrobiales</taxon>
        <taxon>Methylobacteriaceae</taxon>
        <taxon>Methylobacterium</taxon>
    </lineage>
</organism>
<proteinExistence type="inferred from homology"/>
<keyword evidence="13" id="KW-1185">Reference proteome</keyword>
<dbReference type="Proteomes" id="UP000199229">
    <property type="component" value="Unassembled WGS sequence"/>
</dbReference>
<feature type="active site" description="Acyl-ester intermediate" evidence="7">
    <location>
        <position position="115"/>
    </location>
</feature>
<dbReference type="EMBL" id="FOPM01000001">
    <property type="protein sequence ID" value="SFG29585.1"/>
    <property type="molecule type" value="Genomic_DNA"/>
</dbReference>
<feature type="region of interest" description="Disordered" evidence="10">
    <location>
        <begin position="423"/>
        <end position="442"/>
    </location>
</feature>
<reference evidence="13" key="1">
    <citation type="submission" date="2016-10" db="EMBL/GenBank/DDBJ databases">
        <authorList>
            <person name="Varghese N."/>
            <person name="Submissions S."/>
        </authorList>
    </citation>
    <scope>NUCLEOTIDE SEQUENCE [LARGE SCALE GENOMIC DNA]</scope>
    <source>
        <strain evidence="13">Gh-105</strain>
    </source>
</reference>
<protein>
    <submittedName>
        <fullName evidence="12">D-alanyl-D-alanine carboxypeptidase</fullName>
    </submittedName>
</protein>
<comment type="similarity">
    <text evidence="1 9">Belongs to the peptidase S11 family.</text>
</comment>
<dbReference type="SUPFAM" id="SSF110997">
    <property type="entry name" value="Sporulation related repeat"/>
    <property type="match status" value="1"/>
</dbReference>
<dbReference type="PANTHER" id="PTHR21581">
    <property type="entry name" value="D-ALANYL-D-ALANINE CARBOXYPEPTIDASE"/>
    <property type="match status" value="1"/>
</dbReference>
<sequence>MSRGYGETAAPLSHVAVQDGLTVLAESVSVMRSVSNHVVADPVRAARTGTMRSLPALIVSAAVLTALASPAEAKRRVHHRGGGGYNPPYAAMVVDVKTGKTLHAVNEDSLRHPASITKVMTLYMLFEQLERGRYTLESPLTISAYAAAQAPSKLGLRPGSTISVEDAIKAIVTKSANDVACAIGENIAGGSEARFAEMMTAKAKALGMSRTNYANASGLPDADQITTARDLTVLARAIQDRFPRYYRYFQTRSFAFRGRVIGNHNRLLGNVQGVDGIKTGYTRDSGFNLMTAARLDDRQIVAIVLGGKSGASRDKIMADLVRSNLPRAYAGNRQTPPTVEVAERARPAVVADGASRTRTQLASADDEDIETTASTAQPLDISPNRATTTPGSAGAKGRLPTNAHAYAPAAAVAPFPMAGKSPARLASVDGPRTESAPKTVSGAKVTPTAWVIQLGAMDDEDKAKSMLAEARNRAGGSLSKAAPYTVKVEHGGATLYRARFSGFSEQDTAQDACNALKRSGFSCFATRS</sequence>
<evidence type="ECO:0000259" key="11">
    <source>
        <dbReference type="PROSITE" id="PS51724"/>
    </source>
</evidence>
<evidence type="ECO:0000313" key="13">
    <source>
        <dbReference type="Proteomes" id="UP000199229"/>
    </source>
</evidence>